<dbReference type="InterPro" id="IPR036388">
    <property type="entry name" value="WH-like_DNA-bd_sf"/>
</dbReference>
<accession>A0A4R6UNM1</accession>
<dbReference type="SMART" id="SM00344">
    <property type="entry name" value="HTH_ASNC"/>
    <property type="match status" value="1"/>
</dbReference>
<keyword evidence="6" id="KW-1185">Reference proteome</keyword>
<dbReference type="GO" id="GO:0005829">
    <property type="term" value="C:cytosol"/>
    <property type="evidence" value="ECO:0007669"/>
    <property type="project" value="TreeGrafter"/>
</dbReference>
<proteinExistence type="predicted"/>
<keyword evidence="2" id="KW-0238">DNA-binding</keyword>
<dbReference type="InterPro" id="IPR019888">
    <property type="entry name" value="Tscrpt_reg_AsnC-like"/>
</dbReference>
<dbReference type="PRINTS" id="PR00033">
    <property type="entry name" value="HTHASNC"/>
</dbReference>
<feature type="domain" description="HTH asnC-type" evidence="4">
    <location>
        <begin position="6"/>
        <end position="67"/>
    </location>
</feature>
<dbReference type="Gene3D" id="3.30.70.920">
    <property type="match status" value="1"/>
</dbReference>
<dbReference type="PROSITE" id="PS50956">
    <property type="entry name" value="HTH_ASNC_2"/>
    <property type="match status" value="1"/>
</dbReference>
<dbReference type="EMBL" id="SNYM01000006">
    <property type="protein sequence ID" value="TDQ48730.1"/>
    <property type="molecule type" value="Genomic_DNA"/>
</dbReference>
<protein>
    <submittedName>
        <fullName evidence="5">AsnC family transcriptional regulator</fullName>
    </submittedName>
</protein>
<dbReference type="InterPro" id="IPR011008">
    <property type="entry name" value="Dimeric_a/b-barrel"/>
</dbReference>
<evidence type="ECO:0000313" key="5">
    <source>
        <dbReference type="EMBL" id="TDQ48730.1"/>
    </source>
</evidence>
<dbReference type="PANTHER" id="PTHR30154">
    <property type="entry name" value="LEUCINE-RESPONSIVE REGULATORY PROTEIN"/>
    <property type="match status" value="1"/>
</dbReference>
<organism evidence="5 6">
    <name type="scientific">Permianibacter aggregans</name>
    <dbReference type="NCBI Taxonomy" id="1510150"/>
    <lineage>
        <taxon>Bacteria</taxon>
        <taxon>Pseudomonadati</taxon>
        <taxon>Pseudomonadota</taxon>
        <taxon>Gammaproteobacteria</taxon>
        <taxon>Pseudomonadales</taxon>
        <taxon>Pseudomonadaceae</taxon>
        <taxon>Permianibacter</taxon>
    </lineage>
</organism>
<sequence length="163" mass="18537">MRQMKLDNFDRQLLNLVQADSSQTTERLAEQVALSPSAIQRRLRRLREQGVIVRETALVEPKEVGRPSFFVVSLQVERERPELLMQLRKWLEAEPRIQQAFYVTGEADFVLVVTAPDTETYDALMSRLVSENPNVSRFTTNVALGIVKRGLTIPVPLASENSD</sequence>
<dbReference type="InterPro" id="IPR019887">
    <property type="entry name" value="Tscrpt_reg_AsnC/Lrp_C"/>
</dbReference>
<dbReference type="Pfam" id="PF13412">
    <property type="entry name" value="HTH_24"/>
    <property type="match status" value="1"/>
</dbReference>
<dbReference type="InterPro" id="IPR000485">
    <property type="entry name" value="AsnC-type_HTH_dom"/>
</dbReference>
<reference evidence="5 6" key="1">
    <citation type="submission" date="2019-03" db="EMBL/GenBank/DDBJ databases">
        <title>Genomic Encyclopedia of Type Strains, Phase IV (KMG-IV): sequencing the most valuable type-strain genomes for metagenomic binning, comparative biology and taxonomic classification.</title>
        <authorList>
            <person name="Goeker M."/>
        </authorList>
    </citation>
    <scope>NUCLEOTIDE SEQUENCE [LARGE SCALE GENOMIC DNA]</scope>
    <source>
        <strain evidence="5 6">DSM 103792</strain>
    </source>
</reference>
<gene>
    <name evidence="5" type="ORF">EV696_106171</name>
</gene>
<comment type="caution">
    <text evidence="5">The sequence shown here is derived from an EMBL/GenBank/DDBJ whole genome shotgun (WGS) entry which is preliminary data.</text>
</comment>
<dbReference type="GO" id="GO:0043200">
    <property type="term" value="P:response to amino acid"/>
    <property type="evidence" value="ECO:0007669"/>
    <property type="project" value="TreeGrafter"/>
</dbReference>
<dbReference type="Proteomes" id="UP000295375">
    <property type="component" value="Unassembled WGS sequence"/>
</dbReference>
<dbReference type="SUPFAM" id="SSF54909">
    <property type="entry name" value="Dimeric alpha+beta barrel"/>
    <property type="match status" value="1"/>
</dbReference>
<evidence type="ECO:0000256" key="3">
    <source>
        <dbReference type="ARBA" id="ARBA00023163"/>
    </source>
</evidence>
<dbReference type="InterPro" id="IPR036390">
    <property type="entry name" value="WH_DNA-bd_sf"/>
</dbReference>
<evidence type="ECO:0000259" key="4">
    <source>
        <dbReference type="PROSITE" id="PS50956"/>
    </source>
</evidence>
<keyword evidence="1" id="KW-0805">Transcription regulation</keyword>
<evidence type="ECO:0000256" key="1">
    <source>
        <dbReference type="ARBA" id="ARBA00023015"/>
    </source>
</evidence>
<name>A0A4R6UNM1_9GAMM</name>
<dbReference type="SUPFAM" id="SSF46785">
    <property type="entry name" value="Winged helix' DNA-binding domain"/>
    <property type="match status" value="1"/>
</dbReference>
<dbReference type="PANTHER" id="PTHR30154:SF34">
    <property type="entry name" value="TRANSCRIPTIONAL REGULATOR AZLB"/>
    <property type="match status" value="1"/>
</dbReference>
<evidence type="ECO:0000313" key="6">
    <source>
        <dbReference type="Proteomes" id="UP000295375"/>
    </source>
</evidence>
<dbReference type="GO" id="GO:0043565">
    <property type="term" value="F:sequence-specific DNA binding"/>
    <property type="evidence" value="ECO:0007669"/>
    <property type="project" value="InterPro"/>
</dbReference>
<dbReference type="AlphaFoldDB" id="A0A4R6UNM1"/>
<evidence type="ECO:0000256" key="2">
    <source>
        <dbReference type="ARBA" id="ARBA00023125"/>
    </source>
</evidence>
<dbReference type="Gene3D" id="1.10.10.10">
    <property type="entry name" value="Winged helix-like DNA-binding domain superfamily/Winged helix DNA-binding domain"/>
    <property type="match status" value="1"/>
</dbReference>
<keyword evidence="3" id="KW-0804">Transcription</keyword>
<dbReference type="Pfam" id="PF01037">
    <property type="entry name" value="AsnC_trans_reg"/>
    <property type="match status" value="1"/>
</dbReference>